<dbReference type="Bgee" id="ENSECAG00000030648">
    <property type="expression patterns" value="Expressed in leukocyte and 20 other cell types or tissues"/>
</dbReference>
<dbReference type="InParanoid" id="F6UE14"/>
<reference evidence="2" key="2">
    <citation type="submission" date="2025-08" db="UniProtKB">
        <authorList>
            <consortium name="Ensembl"/>
        </authorList>
    </citation>
    <scope>IDENTIFICATION</scope>
    <source>
        <strain evidence="2">Thoroughbred</strain>
    </source>
</reference>
<dbReference type="Ensembl" id="ENSECAT00000016778.4">
    <property type="protein sequence ID" value="ENSECAP00000013567.4"/>
    <property type="gene ID" value="ENSECAG00000054624.1"/>
</dbReference>
<evidence type="ECO:0000256" key="1">
    <source>
        <dbReference type="SAM" id="MobiDB-lite"/>
    </source>
</evidence>
<reference evidence="2 3" key="1">
    <citation type="journal article" date="2009" name="Science">
        <title>Genome sequence, comparative analysis, and population genetics of the domestic horse.</title>
        <authorList>
            <consortium name="Broad Institute Genome Sequencing Platform"/>
            <consortium name="Broad Institute Whole Genome Assembly Team"/>
            <person name="Wade C.M."/>
            <person name="Giulotto E."/>
            <person name="Sigurdsson S."/>
            <person name="Zoli M."/>
            <person name="Gnerre S."/>
            <person name="Imsland F."/>
            <person name="Lear T.L."/>
            <person name="Adelson D.L."/>
            <person name="Bailey E."/>
            <person name="Bellone R.R."/>
            <person name="Bloecker H."/>
            <person name="Distl O."/>
            <person name="Edgar R.C."/>
            <person name="Garber M."/>
            <person name="Leeb T."/>
            <person name="Mauceli E."/>
            <person name="MacLeod J.N."/>
            <person name="Penedo M.C.T."/>
            <person name="Raison J.M."/>
            <person name="Sharpe T."/>
            <person name="Vogel J."/>
            <person name="Andersson L."/>
            <person name="Antczak D.F."/>
            <person name="Biagi T."/>
            <person name="Binns M.M."/>
            <person name="Chowdhary B.P."/>
            <person name="Coleman S.J."/>
            <person name="Della Valle G."/>
            <person name="Fryc S."/>
            <person name="Guerin G."/>
            <person name="Hasegawa T."/>
            <person name="Hill E.W."/>
            <person name="Jurka J."/>
            <person name="Kiialainen A."/>
            <person name="Lindgren G."/>
            <person name="Liu J."/>
            <person name="Magnani E."/>
            <person name="Mickelson J.R."/>
            <person name="Murray J."/>
            <person name="Nergadze S.G."/>
            <person name="Onofrio R."/>
            <person name="Pedroni S."/>
            <person name="Piras M.F."/>
            <person name="Raudsepp T."/>
            <person name="Rocchi M."/>
            <person name="Roeed K.H."/>
            <person name="Ryder O.A."/>
            <person name="Searle S."/>
            <person name="Skow L."/>
            <person name="Swinburne J.E."/>
            <person name="Syvaenen A.C."/>
            <person name="Tozaki T."/>
            <person name="Valberg S.J."/>
            <person name="Vaudin M."/>
            <person name="White J.R."/>
            <person name="Zody M.C."/>
            <person name="Lander E.S."/>
            <person name="Lindblad-Toh K."/>
        </authorList>
    </citation>
    <scope>NUCLEOTIDE SEQUENCE [LARGE SCALE GENOMIC DNA]</scope>
    <source>
        <strain evidence="2 3">Thoroughbred</strain>
    </source>
</reference>
<feature type="compositionally biased region" description="Basic residues" evidence="1">
    <location>
        <begin position="1"/>
        <end position="12"/>
    </location>
</feature>
<dbReference type="GeneTree" id="ENSGT00860000135184"/>
<evidence type="ECO:0000313" key="3">
    <source>
        <dbReference type="Proteomes" id="UP000002281"/>
    </source>
</evidence>
<dbReference type="Proteomes" id="UP000002281">
    <property type="component" value="Chromosome 20"/>
</dbReference>
<proteinExistence type="predicted"/>
<dbReference type="AlphaFoldDB" id="F6UE14"/>
<organism evidence="2 3">
    <name type="scientific">Equus caballus</name>
    <name type="common">Horse</name>
    <dbReference type="NCBI Taxonomy" id="9796"/>
    <lineage>
        <taxon>Eukaryota</taxon>
        <taxon>Metazoa</taxon>
        <taxon>Chordata</taxon>
        <taxon>Craniata</taxon>
        <taxon>Vertebrata</taxon>
        <taxon>Euteleostomi</taxon>
        <taxon>Mammalia</taxon>
        <taxon>Eutheria</taxon>
        <taxon>Laurasiatheria</taxon>
        <taxon>Perissodactyla</taxon>
        <taxon>Equidae</taxon>
        <taxon>Equus</taxon>
    </lineage>
</organism>
<keyword evidence="3" id="KW-1185">Reference proteome</keyword>
<feature type="compositionally biased region" description="Low complexity" evidence="1">
    <location>
        <begin position="13"/>
        <end position="23"/>
    </location>
</feature>
<accession>F6UE14</accession>
<reference evidence="2" key="3">
    <citation type="submission" date="2025-09" db="UniProtKB">
        <authorList>
            <consortium name="Ensembl"/>
        </authorList>
    </citation>
    <scope>IDENTIFICATION</scope>
    <source>
        <strain evidence="2">Thoroughbred</strain>
    </source>
</reference>
<sequence length="262" mass="27661">METRRSPRRLFPGRRPGGSRSLGVNLAPADSGRPRPVRGDGGSGPGPGPASLTGLALVVVAAQVVQAHSESLCVVLGGPRVPLPILRPLLLHPRRPRLHPRTRGVAVEPHELRVVHVADGDEAGLPAAGPGHGGLTELWVAVTNPTKVSGNEILPASASPWAFELNAFLSIEQDSLSSYRPPPVPEGRLILSPEGSLSLSNQALLSCYEACCGGSIVQDLFTKRVSGCTPRDHSGIQAAGSSAIYNTSFPRRYYVCMLMRIS</sequence>
<dbReference type="HOGENOM" id="CLU_047501_1_1_1"/>
<dbReference type="PaxDb" id="9796-ENSECAP00000013567"/>
<name>F6UE14_HORSE</name>
<protein>
    <submittedName>
        <fullName evidence="2">Uncharacterized protein</fullName>
    </submittedName>
</protein>
<evidence type="ECO:0000313" key="2">
    <source>
        <dbReference type="Ensembl" id="ENSECAP00000013567.4"/>
    </source>
</evidence>
<dbReference type="STRING" id="9796.ENSECAP00000013567"/>
<feature type="region of interest" description="Disordered" evidence="1">
    <location>
        <begin position="1"/>
        <end position="49"/>
    </location>
</feature>